<dbReference type="AlphaFoldDB" id="A0A6P1Y1F2"/>
<gene>
    <name evidence="2" type="ORF">GWP43_09350</name>
</gene>
<evidence type="ECO:0000313" key="2">
    <source>
        <dbReference type="EMBL" id="QHX43607.1"/>
    </source>
</evidence>
<feature type="domain" description="NrS-1 polymerase-like helicase" evidence="1">
    <location>
        <begin position="185"/>
        <end position="289"/>
    </location>
</feature>
<accession>A0A6P1Y1F2</accession>
<dbReference type="InterPro" id="IPR045455">
    <property type="entry name" value="NrS-1_pol-like_helicase"/>
</dbReference>
<proteinExistence type="predicted"/>
<dbReference type="RefSeq" id="WP_162663922.1">
    <property type="nucleotide sequence ID" value="NZ_CP048020.1"/>
</dbReference>
<dbReference type="Gene3D" id="3.40.50.300">
    <property type="entry name" value="P-loop containing nucleotide triphosphate hydrolases"/>
    <property type="match status" value="1"/>
</dbReference>
<dbReference type="KEGG" id="trz:GWP43_09350"/>
<evidence type="ECO:0000313" key="3">
    <source>
        <dbReference type="Proteomes" id="UP000464374"/>
    </source>
</evidence>
<name>A0A6P1Y1F2_9SPIR</name>
<evidence type="ECO:0000259" key="1">
    <source>
        <dbReference type="Pfam" id="PF19263"/>
    </source>
</evidence>
<dbReference type="InterPro" id="IPR027417">
    <property type="entry name" value="P-loop_NTPase"/>
</dbReference>
<dbReference type="Pfam" id="PF19263">
    <property type="entry name" value="DUF5906"/>
    <property type="match status" value="1"/>
</dbReference>
<reference evidence="2 3" key="1">
    <citation type="submission" date="2020-01" db="EMBL/GenBank/DDBJ databases">
        <title>Complete genome sequence of a human oral phylogroup 1 Treponema sp. strain ATCC 700766, originally isolated from periodontitis dental plaque.</title>
        <authorList>
            <person name="Chan Y."/>
            <person name="Huo Y.-B."/>
            <person name="Yu X.-L."/>
            <person name="Zeng H."/>
            <person name="Leung W.-K."/>
            <person name="Watt R.M."/>
        </authorList>
    </citation>
    <scope>NUCLEOTIDE SEQUENCE [LARGE SCALE GENOMIC DNA]</scope>
    <source>
        <strain evidence="2 3">OMZ 804</strain>
    </source>
</reference>
<sequence length="802" mass="92791">MKIDLSEFLKLGGGFYIPQAEFTDSIKGATNQMAQELAKKDELTLETLHKQMRLFIEENNTTLWGNRLLEKEFETKQEDGTIIKGIKKVPAGKTGQDLYEVHKEEIESHIAALVIDNTTHKIPYKRSVRTFIEAMKYLSPNWEAASLATSYTAIRKLFENIYNELGYEGARKQDVCVIFEQLKRGGGGKSVFLKGLASVLKKYGLQSTDDDLPRQRFNSPQAANNHLVIHNDIGRTEWRNRAVGIFNNQIDRNEYIYEPKGKATIALRARATHIISTNVHLEDEDNNRRYAYIPLTNRVLFATDGAISDKNVIPQEDLKKYFSCYPYSGNEDAFTERLEYWIEKAFLSCPFGYTFSLGDVVKSKTPKLPRKFFLLIHELENFVEFEGKEYLGNLKLGQFIRETAFNERKPEENDRYFRDLKDTLNTYFGEKIRTGGKPFRTWSFAWNKILEIGLAENESPDAFEDIEDIQEKWLKAHRAIINAAIEDIEPLEETLTNETAETKDVRYNRQPVDANLTEEEKEVQEFIDAFHLHVCKDKYTKPETALQHGTNYEFMVNGSCTADDRKAEHVIPKMFVYEIDYLEDEGQETDLGKQLKKQWDIIKKSIDTTNHIASVTLSGNKSIHVLVPHTDGELIKEDYKFYWEETAKRLFGEDSRFFDTACASVGRLTRCFNMKRGNIEQKLLYKNLKATPIDVKPLMEARQKEKAQKVILANLKVYAHNGQTDYRKKLENCARKYPVNENYQKALDIINGSVDKGLNPVAIIQSLKSSDFNESWVKSYIYEPMNREHPSCTGQAFEYYWR</sequence>
<dbReference type="EMBL" id="CP048020">
    <property type="protein sequence ID" value="QHX43607.1"/>
    <property type="molecule type" value="Genomic_DNA"/>
</dbReference>
<organism evidence="2 3">
    <name type="scientific">Treponema vincentii</name>
    <dbReference type="NCBI Taxonomy" id="69710"/>
    <lineage>
        <taxon>Bacteria</taxon>
        <taxon>Pseudomonadati</taxon>
        <taxon>Spirochaetota</taxon>
        <taxon>Spirochaetia</taxon>
        <taxon>Spirochaetales</taxon>
        <taxon>Treponemataceae</taxon>
        <taxon>Treponema</taxon>
    </lineage>
</organism>
<protein>
    <recommendedName>
        <fullName evidence="1">NrS-1 polymerase-like helicase domain-containing protein</fullName>
    </recommendedName>
</protein>
<dbReference type="Proteomes" id="UP000464374">
    <property type="component" value="Chromosome"/>
</dbReference>